<evidence type="ECO:0000259" key="1">
    <source>
        <dbReference type="Pfam" id="PF08308"/>
    </source>
</evidence>
<evidence type="ECO:0000313" key="2">
    <source>
        <dbReference type="EMBL" id="ATB33440.1"/>
    </source>
</evidence>
<dbReference type="Proteomes" id="UP000217289">
    <property type="component" value="Chromosome"/>
</dbReference>
<keyword evidence="3" id="KW-1185">Reference proteome</keyword>
<dbReference type="EMBL" id="CP022163">
    <property type="protein sequence ID" value="ATB33440.1"/>
    <property type="molecule type" value="Genomic_DNA"/>
</dbReference>
<dbReference type="KEGG" id="mbd:MEBOL_006935"/>
<dbReference type="OrthoDB" id="5515520at2"/>
<accession>A0A250IQC2</accession>
<organism evidence="2 3">
    <name type="scientific">Melittangium boletus DSM 14713</name>
    <dbReference type="NCBI Taxonomy" id="1294270"/>
    <lineage>
        <taxon>Bacteria</taxon>
        <taxon>Pseudomonadati</taxon>
        <taxon>Myxococcota</taxon>
        <taxon>Myxococcia</taxon>
        <taxon>Myxococcales</taxon>
        <taxon>Cystobacterineae</taxon>
        <taxon>Archangiaceae</taxon>
        <taxon>Melittangium</taxon>
    </lineage>
</organism>
<evidence type="ECO:0000313" key="3">
    <source>
        <dbReference type="Proteomes" id="UP000217289"/>
    </source>
</evidence>
<reference evidence="2 3" key="1">
    <citation type="submission" date="2017-06" db="EMBL/GenBank/DDBJ databases">
        <authorList>
            <person name="Kim H.J."/>
            <person name="Triplett B.A."/>
        </authorList>
    </citation>
    <scope>NUCLEOTIDE SEQUENCE [LARGE SCALE GENOMIC DNA]</scope>
    <source>
        <strain evidence="2 3">DSM 14713</strain>
    </source>
</reference>
<dbReference type="RefSeq" id="WP_095981477.1">
    <property type="nucleotide sequence ID" value="NZ_CP022163.1"/>
</dbReference>
<sequence>MMRRAVASMVGLVLGCATGPERVESPAADRARELLRGGSRVGNLVLRCEPSDAEVYLDGVVQGVCTDFAGAPRGLSVGEGLHQIDVKKDGYWPYVTYYEPSNARAVLNIRLRSVTPERDGAP</sequence>
<dbReference type="PROSITE" id="PS51257">
    <property type="entry name" value="PROKAR_LIPOPROTEIN"/>
    <property type="match status" value="1"/>
</dbReference>
<feature type="domain" description="PEGA" evidence="1">
    <location>
        <begin position="42"/>
        <end position="101"/>
    </location>
</feature>
<protein>
    <submittedName>
        <fullName evidence="2">Lipoprotein</fullName>
    </submittedName>
</protein>
<gene>
    <name evidence="2" type="ORF">MEBOL_006935</name>
</gene>
<dbReference type="AlphaFoldDB" id="A0A250IQC2"/>
<keyword evidence="2" id="KW-0449">Lipoprotein</keyword>
<proteinExistence type="predicted"/>
<name>A0A250IQC2_9BACT</name>
<dbReference type="Pfam" id="PF08308">
    <property type="entry name" value="PEGA"/>
    <property type="match status" value="1"/>
</dbReference>
<dbReference type="InterPro" id="IPR013229">
    <property type="entry name" value="PEGA"/>
</dbReference>